<dbReference type="AlphaFoldDB" id="A0A1G6B3Q4"/>
<dbReference type="Proteomes" id="UP000199228">
    <property type="component" value="Unassembled WGS sequence"/>
</dbReference>
<evidence type="ECO:0000313" key="1">
    <source>
        <dbReference type="EMBL" id="SDB15284.1"/>
    </source>
</evidence>
<dbReference type="EMBL" id="FMXR01000008">
    <property type="protein sequence ID" value="SDB15284.1"/>
    <property type="molecule type" value="Genomic_DNA"/>
</dbReference>
<name>A0A1G6B3Q4_EUBOX</name>
<evidence type="ECO:0000313" key="2">
    <source>
        <dbReference type="Proteomes" id="UP000199228"/>
    </source>
</evidence>
<proteinExistence type="predicted"/>
<dbReference type="STRING" id="1732.SAMN02910417_01134"/>
<sequence>MLRKRRFNRIIKDAEKKFKDKYGVFVFVEEFLNGNNRNLYKNICCRNNCDDQFVALPKPYISAVFSSKEEAEKAGSVLRGYFKTVITSPESLFDIMVKMNFGCDFTCFPNADKAVIESNR</sequence>
<reference evidence="1 2" key="1">
    <citation type="submission" date="2016-10" db="EMBL/GenBank/DDBJ databases">
        <authorList>
            <person name="de Groot N.N."/>
        </authorList>
    </citation>
    <scope>NUCLEOTIDE SEQUENCE [LARGE SCALE GENOMIC DNA]</scope>
    <source>
        <strain evidence="1 2">DSM 3217</strain>
    </source>
</reference>
<gene>
    <name evidence="1" type="ORF">SAMN02910417_01134</name>
</gene>
<keyword evidence="2" id="KW-1185">Reference proteome</keyword>
<organism evidence="1 2">
    <name type="scientific">Eubacterium oxidoreducens</name>
    <dbReference type="NCBI Taxonomy" id="1732"/>
    <lineage>
        <taxon>Bacteria</taxon>
        <taxon>Bacillati</taxon>
        <taxon>Bacillota</taxon>
        <taxon>Clostridia</taxon>
        <taxon>Eubacteriales</taxon>
        <taxon>Eubacteriaceae</taxon>
        <taxon>Eubacterium</taxon>
    </lineage>
</organism>
<accession>A0A1G6B3Q4</accession>
<protein>
    <submittedName>
        <fullName evidence="1">Uncharacterized protein</fullName>
    </submittedName>
</protein>
<dbReference type="RefSeq" id="WP_090173130.1">
    <property type="nucleotide sequence ID" value="NZ_FMXR01000008.1"/>
</dbReference>